<protein>
    <submittedName>
        <fullName evidence="2">Uncharacterized protein</fullName>
    </submittedName>
</protein>
<feature type="non-terminal residue" evidence="2">
    <location>
        <position position="71"/>
    </location>
</feature>
<name>A0A0B6YJR1_9EUPU</name>
<feature type="compositionally biased region" description="Polar residues" evidence="1">
    <location>
        <begin position="62"/>
        <end position="71"/>
    </location>
</feature>
<evidence type="ECO:0000313" key="2">
    <source>
        <dbReference type="EMBL" id="CEK55775.1"/>
    </source>
</evidence>
<dbReference type="EMBL" id="HACG01008910">
    <property type="protein sequence ID" value="CEK55775.1"/>
    <property type="molecule type" value="Transcribed_RNA"/>
</dbReference>
<feature type="region of interest" description="Disordered" evidence="1">
    <location>
        <begin position="1"/>
        <end position="71"/>
    </location>
</feature>
<feature type="non-terminal residue" evidence="2">
    <location>
        <position position="1"/>
    </location>
</feature>
<dbReference type="AlphaFoldDB" id="A0A0B6YJR1"/>
<proteinExistence type="predicted"/>
<accession>A0A0B6YJR1</accession>
<reference evidence="2" key="1">
    <citation type="submission" date="2014-12" db="EMBL/GenBank/DDBJ databases">
        <title>Insight into the proteome of Arion vulgaris.</title>
        <authorList>
            <person name="Aradska J."/>
            <person name="Bulat T."/>
            <person name="Smidak R."/>
            <person name="Sarate P."/>
            <person name="Gangsoo J."/>
            <person name="Sialana F."/>
            <person name="Bilban M."/>
            <person name="Lubec G."/>
        </authorList>
    </citation>
    <scope>NUCLEOTIDE SEQUENCE</scope>
    <source>
        <tissue evidence="2">Skin</tissue>
    </source>
</reference>
<sequence length="71" mass="8073">RKLTYRFLQEPSKIKKSQRRAKRQSSKNMTEAECETVAPDSSTPCMLTSSTPSSISTRRELSTYSSISARR</sequence>
<evidence type="ECO:0000256" key="1">
    <source>
        <dbReference type="SAM" id="MobiDB-lite"/>
    </source>
</evidence>
<organism evidence="2">
    <name type="scientific">Arion vulgaris</name>
    <dbReference type="NCBI Taxonomy" id="1028688"/>
    <lineage>
        <taxon>Eukaryota</taxon>
        <taxon>Metazoa</taxon>
        <taxon>Spiralia</taxon>
        <taxon>Lophotrochozoa</taxon>
        <taxon>Mollusca</taxon>
        <taxon>Gastropoda</taxon>
        <taxon>Heterobranchia</taxon>
        <taxon>Euthyneura</taxon>
        <taxon>Panpulmonata</taxon>
        <taxon>Eupulmonata</taxon>
        <taxon>Stylommatophora</taxon>
        <taxon>Helicina</taxon>
        <taxon>Arionoidea</taxon>
        <taxon>Arionidae</taxon>
        <taxon>Arion</taxon>
    </lineage>
</organism>
<gene>
    <name evidence="2" type="primary">ORF26022</name>
</gene>
<feature type="compositionally biased region" description="Basic residues" evidence="1">
    <location>
        <begin position="14"/>
        <end position="25"/>
    </location>
</feature>